<accession>A0A9W9MN27</accession>
<dbReference type="GeneID" id="83179595"/>
<dbReference type="SUPFAM" id="SSF51735">
    <property type="entry name" value="NAD(P)-binding Rossmann-fold domains"/>
    <property type="match status" value="1"/>
</dbReference>
<dbReference type="EMBL" id="JAPQKR010000012">
    <property type="protein sequence ID" value="KAJ5204353.1"/>
    <property type="molecule type" value="Genomic_DNA"/>
</dbReference>
<evidence type="ECO:0000313" key="3">
    <source>
        <dbReference type="Proteomes" id="UP001150904"/>
    </source>
</evidence>
<keyword evidence="3" id="KW-1185">Reference proteome</keyword>
<dbReference type="PANTHER" id="PTHR14097">
    <property type="entry name" value="OXIDOREDUCTASE HTATIP2"/>
    <property type="match status" value="1"/>
</dbReference>
<dbReference type="OrthoDB" id="3535423at2759"/>
<reference evidence="2" key="1">
    <citation type="submission" date="2022-12" db="EMBL/GenBank/DDBJ databases">
        <authorList>
            <person name="Petersen C."/>
        </authorList>
    </citation>
    <scope>NUCLEOTIDE SEQUENCE</scope>
    <source>
        <strain evidence="2">IBT 15544</strain>
    </source>
</reference>
<dbReference type="RefSeq" id="XP_058308832.1">
    <property type="nucleotide sequence ID" value="XM_058452294.1"/>
</dbReference>
<dbReference type="Gene3D" id="3.40.50.720">
    <property type="entry name" value="NAD(P)-binding Rossmann-like Domain"/>
    <property type="match status" value="1"/>
</dbReference>
<reference evidence="2" key="2">
    <citation type="journal article" date="2023" name="IMA Fungus">
        <title>Comparative genomic study of the Penicillium genus elucidates a diverse pangenome and 15 lateral gene transfer events.</title>
        <authorList>
            <person name="Petersen C."/>
            <person name="Sorensen T."/>
            <person name="Nielsen M.R."/>
            <person name="Sondergaard T.E."/>
            <person name="Sorensen J.L."/>
            <person name="Fitzpatrick D.A."/>
            <person name="Frisvad J.C."/>
            <person name="Nielsen K.L."/>
        </authorList>
    </citation>
    <scope>NUCLEOTIDE SEQUENCE</scope>
    <source>
        <strain evidence="2">IBT 15544</strain>
    </source>
</reference>
<dbReference type="Pfam" id="PF13460">
    <property type="entry name" value="NAD_binding_10"/>
    <property type="match status" value="1"/>
</dbReference>
<comment type="caution">
    <text evidence="2">The sequence shown here is derived from an EMBL/GenBank/DDBJ whole genome shotgun (WGS) entry which is preliminary data.</text>
</comment>
<dbReference type="InterPro" id="IPR036291">
    <property type="entry name" value="NAD(P)-bd_dom_sf"/>
</dbReference>
<proteinExistence type="predicted"/>
<feature type="domain" description="NAD(P)-binding" evidence="1">
    <location>
        <begin position="7"/>
        <end position="168"/>
    </location>
</feature>
<sequence length="239" mass="25781">MKLIVAGATGLIGSELIKQSLQNSAITQVIALARKPVEVDSANSSKLKNVTISDYGEYSDKVKAGLAGADACIWTVGVTPLKSKSLDIAEVKRVCQDCTLAGFKAIYEAGPARPFRFLYFSGDGVMEDPKAKKPLFLGDYMIMRAETDAIVRKLPEEYKDIEICVARPGLVMSSVTWTRAAMASVFSAINFFTRAIPNVAVDELSVAVLDQVIAGFEKETLSNADLLRLGQAALEAKHT</sequence>
<dbReference type="Proteomes" id="UP001150904">
    <property type="component" value="Unassembled WGS sequence"/>
</dbReference>
<dbReference type="InterPro" id="IPR016040">
    <property type="entry name" value="NAD(P)-bd_dom"/>
</dbReference>
<dbReference type="AlphaFoldDB" id="A0A9W9MN27"/>
<gene>
    <name evidence="2" type="ORF">N7498_005232</name>
</gene>
<protein>
    <recommendedName>
        <fullName evidence="1">NAD(P)-binding domain-containing protein</fullName>
    </recommendedName>
</protein>
<evidence type="ECO:0000259" key="1">
    <source>
        <dbReference type="Pfam" id="PF13460"/>
    </source>
</evidence>
<evidence type="ECO:0000313" key="2">
    <source>
        <dbReference type="EMBL" id="KAJ5204353.1"/>
    </source>
</evidence>
<dbReference type="PANTHER" id="PTHR14097:SF8">
    <property type="entry name" value="NAD(P)-BINDING DOMAIN-CONTAINING PROTEIN"/>
    <property type="match status" value="1"/>
</dbReference>
<organism evidence="2 3">
    <name type="scientific">Penicillium cinerascens</name>
    <dbReference type="NCBI Taxonomy" id="70096"/>
    <lineage>
        <taxon>Eukaryota</taxon>
        <taxon>Fungi</taxon>
        <taxon>Dikarya</taxon>
        <taxon>Ascomycota</taxon>
        <taxon>Pezizomycotina</taxon>
        <taxon>Eurotiomycetes</taxon>
        <taxon>Eurotiomycetidae</taxon>
        <taxon>Eurotiales</taxon>
        <taxon>Aspergillaceae</taxon>
        <taxon>Penicillium</taxon>
    </lineage>
</organism>
<name>A0A9W9MN27_9EURO</name>